<evidence type="ECO:0000256" key="9">
    <source>
        <dbReference type="ARBA" id="ARBA00023067"/>
    </source>
</evidence>
<evidence type="ECO:0000256" key="1">
    <source>
        <dbReference type="ARBA" id="ARBA00004286"/>
    </source>
</evidence>
<comment type="function">
    <text evidence="11">Regulatory subunit of the condensin complex, a complex required for conversion of interphase chromatin into mitotic-like condense chromosomes.</text>
</comment>
<evidence type="ECO:0000313" key="13">
    <source>
        <dbReference type="EMBL" id="WFD37977.1"/>
    </source>
</evidence>
<evidence type="ECO:0000256" key="6">
    <source>
        <dbReference type="ARBA" id="ARBA00022490"/>
    </source>
</evidence>
<keyword evidence="14" id="KW-1185">Reference proteome</keyword>
<evidence type="ECO:0000256" key="12">
    <source>
        <dbReference type="SAM" id="MobiDB-lite"/>
    </source>
</evidence>
<reference evidence="13" key="1">
    <citation type="submission" date="2023-03" db="EMBL/GenBank/DDBJ databases">
        <title>Mating type loci evolution in Malassezia.</title>
        <authorList>
            <person name="Coelho M.A."/>
        </authorList>
    </citation>
    <scope>NUCLEOTIDE SEQUENCE</scope>
    <source>
        <strain evidence="13">CBS 9431</strain>
    </source>
</reference>
<keyword evidence="9 11" id="KW-0226">DNA condensation</keyword>
<protein>
    <recommendedName>
        <fullName evidence="4 11">Condensin complex subunit 2</fullName>
    </recommendedName>
</protein>
<keyword evidence="10 11" id="KW-0131">Cell cycle</keyword>
<evidence type="ECO:0000256" key="11">
    <source>
        <dbReference type="PIRNR" id="PIRNR017126"/>
    </source>
</evidence>
<keyword evidence="8 11" id="KW-0498">Mitosis</keyword>
<dbReference type="Proteomes" id="UP001217754">
    <property type="component" value="Chromosome 1"/>
</dbReference>
<evidence type="ECO:0000313" key="14">
    <source>
        <dbReference type="Proteomes" id="UP001217754"/>
    </source>
</evidence>
<dbReference type="EMBL" id="CP119958">
    <property type="protein sequence ID" value="WFD37977.1"/>
    <property type="molecule type" value="Genomic_DNA"/>
</dbReference>
<evidence type="ECO:0000256" key="8">
    <source>
        <dbReference type="ARBA" id="ARBA00022776"/>
    </source>
</evidence>
<comment type="subcellular location">
    <subcellularLocation>
        <location evidence="1">Chromosome</location>
    </subcellularLocation>
    <subcellularLocation>
        <location evidence="2">Cytoplasm</location>
    </subcellularLocation>
</comment>
<dbReference type="RefSeq" id="XP_060120874.1">
    <property type="nucleotide sequence ID" value="XM_060264891.1"/>
</dbReference>
<dbReference type="PIRSF" id="PIRSF017126">
    <property type="entry name" value="Condensin_H"/>
    <property type="match status" value="1"/>
</dbReference>
<dbReference type="GO" id="GO:0000796">
    <property type="term" value="C:condensin complex"/>
    <property type="evidence" value="ECO:0007669"/>
    <property type="project" value="InterPro"/>
</dbReference>
<evidence type="ECO:0000256" key="7">
    <source>
        <dbReference type="ARBA" id="ARBA00022618"/>
    </source>
</evidence>
<dbReference type="GO" id="GO:0003682">
    <property type="term" value="F:chromatin binding"/>
    <property type="evidence" value="ECO:0007669"/>
    <property type="project" value="TreeGrafter"/>
</dbReference>
<dbReference type="InterPro" id="IPR022816">
    <property type="entry name" value="Condensin_barren_su2"/>
</dbReference>
<feature type="compositionally biased region" description="Acidic residues" evidence="12">
    <location>
        <begin position="155"/>
        <end position="166"/>
    </location>
</feature>
<name>A0AAF0J8T1_9BASI</name>
<feature type="compositionally biased region" description="Low complexity" evidence="12">
    <location>
        <begin position="325"/>
        <end position="340"/>
    </location>
</feature>
<dbReference type="GO" id="GO:0005737">
    <property type="term" value="C:cytoplasm"/>
    <property type="evidence" value="ECO:0007669"/>
    <property type="project" value="UniProtKB-SubCell"/>
</dbReference>
<feature type="compositionally biased region" description="Basic and acidic residues" evidence="12">
    <location>
        <begin position="487"/>
        <end position="501"/>
    </location>
</feature>
<feature type="region of interest" description="Disordered" evidence="12">
    <location>
        <begin position="487"/>
        <end position="508"/>
    </location>
</feature>
<feature type="region of interest" description="Disordered" evidence="12">
    <location>
        <begin position="146"/>
        <end position="177"/>
    </location>
</feature>
<evidence type="ECO:0000256" key="4">
    <source>
        <dbReference type="ARBA" id="ARBA00016065"/>
    </source>
</evidence>
<feature type="compositionally biased region" description="Gly residues" evidence="12">
    <location>
        <begin position="243"/>
        <end position="253"/>
    </location>
</feature>
<dbReference type="Pfam" id="PF05786">
    <property type="entry name" value="Cnd2"/>
    <property type="match status" value="2"/>
</dbReference>
<evidence type="ECO:0000256" key="10">
    <source>
        <dbReference type="ARBA" id="ARBA00023306"/>
    </source>
</evidence>
<comment type="similarity">
    <text evidence="3 11">Belongs to the CND2 (condensin subunit 2) family.</text>
</comment>
<keyword evidence="7 11" id="KW-0132">Cell division</keyword>
<dbReference type="PANTHER" id="PTHR13108:SF9">
    <property type="entry name" value="CONDENSIN COMPLEX SUBUNIT 2"/>
    <property type="match status" value="1"/>
</dbReference>
<keyword evidence="5" id="KW-0158">Chromosome</keyword>
<proteinExistence type="inferred from homology"/>
<evidence type="ECO:0000256" key="5">
    <source>
        <dbReference type="ARBA" id="ARBA00022454"/>
    </source>
</evidence>
<organism evidence="13 14">
    <name type="scientific">Malassezia japonica</name>
    <dbReference type="NCBI Taxonomy" id="223818"/>
    <lineage>
        <taxon>Eukaryota</taxon>
        <taxon>Fungi</taxon>
        <taxon>Dikarya</taxon>
        <taxon>Basidiomycota</taxon>
        <taxon>Ustilaginomycotina</taxon>
        <taxon>Malasseziomycetes</taxon>
        <taxon>Malasseziales</taxon>
        <taxon>Malasseziaceae</taxon>
        <taxon>Malassezia</taxon>
    </lineage>
</organism>
<dbReference type="GeneID" id="85224574"/>
<feature type="compositionally biased region" description="Low complexity" evidence="12">
    <location>
        <begin position="273"/>
        <end position="317"/>
    </location>
</feature>
<keyword evidence="6" id="KW-0963">Cytoplasm</keyword>
<dbReference type="GO" id="GO:0007076">
    <property type="term" value="P:mitotic chromosome condensation"/>
    <property type="evidence" value="ECO:0007669"/>
    <property type="project" value="InterPro"/>
</dbReference>
<dbReference type="AlphaFoldDB" id="A0AAF0J8T1"/>
<evidence type="ECO:0000256" key="3">
    <source>
        <dbReference type="ARBA" id="ARBA00009471"/>
    </source>
</evidence>
<dbReference type="GO" id="GO:0051301">
    <property type="term" value="P:cell division"/>
    <property type="evidence" value="ECO:0007669"/>
    <property type="project" value="UniProtKB-KW"/>
</dbReference>
<feature type="region of interest" description="Disordered" evidence="12">
    <location>
        <begin position="238"/>
        <end position="340"/>
    </location>
</feature>
<feature type="region of interest" description="Disordered" evidence="12">
    <location>
        <begin position="1"/>
        <end position="25"/>
    </location>
</feature>
<gene>
    <name evidence="13" type="ORF">MJAP1_000925</name>
</gene>
<dbReference type="PANTHER" id="PTHR13108">
    <property type="entry name" value="CONDENSIN COMPLEX SUBUNIT 2"/>
    <property type="match status" value="1"/>
</dbReference>
<accession>A0AAF0J8T1</accession>
<evidence type="ECO:0000256" key="2">
    <source>
        <dbReference type="ARBA" id="ARBA00004496"/>
    </source>
</evidence>
<sequence length="755" mass="81498">MLPFRAPSGAGPRGTARDASGQRARLASGRRIVSQGLAKTQQRAAELGPSSVSALQVDNTSFEEWMKMATDNKINATNTWNFALIDYFHDMSLLRSESGDGSINFQKASCTLDGCVKVWTSRVDSVMAETGRLLSGLQDENENLAQKEGGAQDDAASDEGEGDDEEGARTTRKRTRAREATLAKSFAQLQAKRFDLEFTVDPLFKKTSADFDEGGAGGLLMNHLHVDNNMKVVFDASDVTGDAGEGGEGGGEAQGEAEASTPTPNGDASHAEASMSAADTSAADTSAADTSAADTSAADTSAADTSAADTSANSPADSRADMSVDSTTPDPTSSDTPLPLDLEPLRATLQAADAGAPLESVLASRILCPSLASFTFSDGNEAELPLLQDLEEQEAMMDLPDLDMAMDTDDQYDPPELDFFEGPDAIGADDERDFDVAFAHPTDESAPTPSTQGGHDVLFDYFDNRMKKNWAGPEHWKMSRLNLASAQRERRAESAAPESERPRRRKEAQTIDFFAEDAKPMKELFAPSATPASISMTKAAKADTSAHLLPEDQHFNSKRLLRLFLKPKATILLQQKRAAAHDDVEDAWANEENDFVPDLFQDVHPYEDVLPAAPFDAPPELDGFADESDDEILRSDALRRVRPEYVEHAKRAKQIDVKRLKDNIWQNMDVAPAEPTPFGNVLSTLHTVYPKQKLEEISTSFCFICLLHLANEEGLALAVPGGEDDDALGAPDDDAHVGRIDLLQVRRDPALASAS</sequence>